<evidence type="ECO:0000256" key="1">
    <source>
        <dbReference type="ARBA" id="ARBA00006484"/>
    </source>
</evidence>
<dbReference type="Proteomes" id="UP000815677">
    <property type="component" value="Unassembled WGS sequence"/>
</dbReference>
<reference evidence="3" key="1">
    <citation type="submission" date="2014-09" db="EMBL/GenBank/DDBJ databases">
        <title>Genome sequence of the luminous mushroom Mycena chlorophos for searching fungal bioluminescence genes.</title>
        <authorList>
            <person name="Tanaka Y."/>
            <person name="Kasuga D."/>
            <person name="Oba Y."/>
            <person name="Hase S."/>
            <person name="Sato K."/>
            <person name="Oba Y."/>
            <person name="Sakakibara Y."/>
        </authorList>
    </citation>
    <scope>NUCLEOTIDE SEQUENCE</scope>
</reference>
<dbReference type="PANTHER" id="PTHR24320">
    <property type="entry name" value="RETINOL DEHYDROGENASE"/>
    <property type="match status" value="1"/>
</dbReference>
<comment type="similarity">
    <text evidence="1">Belongs to the short-chain dehydrogenases/reductases (SDR) family.</text>
</comment>
<name>A0ABQ0LRE6_MYCCL</name>
<dbReference type="Pfam" id="PF00106">
    <property type="entry name" value="adh_short"/>
    <property type="match status" value="1"/>
</dbReference>
<keyword evidence="4" id="KW-1185">Reference proteome</keyword>
<gene>
    <name evidence="3" type="ORF">MCHLO_10591</name>
</gene>
<organism evidence="3 4">
    <name type="scientific">Mycena chlorophos</name>
    <name type="common">Agaric fungus</name>
    <name type="synonym">Agaricus chlorophos</name>
    <dbReference type="NCBI Taxonomy" id="658473"/>
    <lineage>
        <taxon>Eukaryota</taxon>
        <taxon>Fungi</taxon>
        <taxon>Dikarya</taxon>
        <taxon>Basidiomycota</taxon>
        <taxon>Agaricomycotina</taxon>
        <taxon>Agaricomycetes</taxon>
        <taxon>Agaricomycetidae</taxon>
        <taxon>Agaricales</taxon>
        <taxon>Marasmiineae</taxon>
        <taxon>Mycenaceae</taxon>
        <taxon>Mycena</taxon>
    </lineage>
</organism>
<dbReference type="InterPro" id="IPR002347">
    <property type="entry name" value="SDR_fam"/>
</dbReference>
<dbReference type="EMBL" id="DF848445">
    <property type="protein sequence ID" value="GAT53655.1"/>
    <property type="molecule type" value="Genomic_DNA"/>
</dbReference>
<proteinExistence type="inferred from homology"/>
<dbReference type="SUPFAM" id="SSF51735">
    <property type="entry name" value="NAD(P)-binding Rossmann-fold domains"/>
    <property type="match status" value="1"/>
</dbReference>
<dbReference type="PANTHER" id="PTHR24320:SF283">
    <property type="entry name" value="RETINOL DEHYDROGENASE 11"/>
    <property type="match status" value="1"/>
</dbReference>
<accession>A0ABQ0LRE6</accession>
<evidence type="ECO:0000256" key="2">
    <source>
        <dbReference type="ARBA" id="ARBA00023002"/>
    </source>
</evidence>
<dbReference type="InterPro" id="IPR036291">
    <property type="entry name" value="NAD(P)-bd_dom_sf"/>
</dbReference>
<evidence type="ECO:0000313" key="4">
    <source>
        <dbReference type="Proteomes" id="UP000815677"/>
    </source>
</evidence>
<sequence>MSLSFAHETTASAATHPTAQEIATARAENIKGKNVLITGTSLNGIGFEVARVIVKHANLVIIAGHNDERLKLSEEAIKKETPSANIRRLILDISSLAAVRKAAAEVNTYPEPLDVLIHNAAAGLLPFRRTVDGYESQIATSHIGPFLFTKLLASKLLASRLTPRMIYTSSSLHADGVNLDLLKTPDETTYTTMGAYGEAKAALILTAIAISRLSRGKILGFSLHPGIINTNINNHPDALPLLKSHGVMTEDGQPNTKDFQWKTLGQGAATTIAAAFDPSIESTPGVYLDDCKVANDHVLPRTSDPAVAERLWIATEEIVGEKFEF</sequence>
<protein>
    <submittedName>
        <fullName evidence="3">Short-chain dehydrogenase/reductase family protein</fullName>
    </submittedName>
</protein>
<evidence type="ECO:0000313" key="3">
    <source>
        <dbReference type="EMBL" id="GAT53655.1"/>
    </source>
</evidence>
<dbReference type="Gene3D" id="3.40.50.720">
    <property type="entry name" value="NAD(P)-binding Rossmann-like Domain"/>
    <property type="match status" value="1"/>
</dbReference>
<keyword evidence="2" id="KW-0560">Oxidoreductase</keyword>